<evidence type="ECO:0000313" key="2">
    <source>
        <dbReference type="Proteomes" id="UP000019441"/>
    </source>
</evidence>
<dbReference type="AlphaFoldDB" id="A0A806LIX7"/>
<gene>
    <name evidence="1" type="ORF">AF91_06570</name>
</gene>
<dbReference type="KEGG" id="lpq:AF91_06570"/>
<protein>
    <submittedName>
        <fullName evidence="1">Uncharacterized protein</fullName>
    </submittedName>
</protein>
<evidence type="ECO:0000313" key="1">
    <source>
        <dbReference type="EMBL" id="AHJ34438.1"/>
    </source>
</evidence>
<sequence>MPDATLVGTGAVIIKFNKSLFLRKEKATISLQTETVAFINGCE</sequence>
<name>A0A806LIX7_LACPA</name>
<dbReference type="Proteomes" id="UP000019441">
    <property type="component" value="Chromosome"/>
</dbReference>
<proteinExistence type="predicted"/>
<organism evidence="1 2">
    <name type="scientific">Lacticaseibacillus paracasei N1115</name>
    <dbReference type="NCBI Taxonomy" id="1446494"/>
    <lineage>
        <taxon>Bacteria</taxon>
        <taxon>Bacillati</taxon>
        <taxon>Bacillota</taxon>
        <taxon>Bacilli</taxon>
        <taxon>Lactobacillales</taxon>
        <taxon>Lactobacillaceae</taxon>
        <taxon>Lacticaseibacillus</taxon>
    </lineage>
</organism>
<accession>A0A806LIX7</accession>
<dbReference type="EMBL" id="CP007122">
    <property type="protein sequence ID" value="AHJ34438.1"/>
    <property type="molecule type" value="Genomic_DNA"/>
</dbReference>
<reference evidence="1 2" key="1">
    <citation type="journal article" date="2014" name="Genome Announc.">
        <title>Whole Genome Sequence of the Probiotic Strain Lactobacillus paracasei N1115, Isolated from Traditional Chinese Fermented Milk.</title>
        <authorList>
            <person name="Wang S."/>
            <person name="Zhu H."/>
            <person name="He F."/>
            <person name="Luo Y."/>
            <person name="Kang Z."/>
            <person name="Lu C."/>
            <person name="Feng L."/>
            <person name="Lu X."/>
            <person name="Xue Y."/>
            <person name="Wang H."/>
        </authorList>
    </citation>
    <scope>NUCLEOTIDE SEQUENCE [LARGE SCALE GENOMIC DNA]</scope>
    <source>
        <strain evidence="1 2">N1115</strain>
    </source>
</reference>